<dbReference type="InterPro" id="IPR010982">
    <property type="entry name" value="Lambda_DNA-bd_dom_sf"/>
</dbReference>
<dbReference type="InterPro" id="IPR000843">
    <property type="entry name" value="HTH_LacI"/>
</dbReference>
<evidence type="ECO:0000313" key="6">
    <source>
        <dbReference type="EMBL" id="MFC3759845.1"/>
    </source>
</evidence>
<evidence type="ECO:0000256" key="2">
    <source>
        <dbReference type="ARBA" id="ARBA00023015"/>
    </source>
</evidence>
<evidence type="ECO:0000313" key="7">
    <source>
        <dbReference type="Proteomes" id="UP001595699"/>
    </source>
</evidence>
<dbReference type="Gene3D" id="1.10.260.40">
    <property type="entry name" value="lambda repressor-like DNA-binding domains"/>
    <property type="match status" value="1"/>
</dbReference>
<dbReference type="CDD" id="cd06267">
    <property type="entry name" value="PBP1_LacI_sugar_binding-like"/>
    <property type="match status" value="1"/>
</dbReference>
<proteinExistence type="predicted"/>
<dbReference type="InterPro" id="IPR028082">
    <property type="entry name" value="Peripla_BP_I"/>
</dbReference>
<dbReference type="GO" id="GO:0003677">
    <property type="term" value="F:DNA binding"/>
    <property type="evidence" value="ECO:0007669"/>
    <property type="project" value="UniProtKB-KW"/>
</dbReference>
<dbReference type="PANTHER" id="PTHR30146:SF148">
    <property type="entry name" value="HTH-TYPE TRANSCRIPTIONAL REPRESSOR PURR-RELATED"/>
    <property type="match status" value="1"/>
</dbReference>
<evidence type="ECO:0000256" key="3">
    <source>
        <dbReference type="ARBA" id="ARBA00023125"/>
    </source>
</evidence>
<feature type="domain" description="HTH lacI-type" evidence="5">
    <location>
        <begin position="11"/>
        <end position="66"/>
    </location>
</feature>
<name>A0ABV7Y3Q0_9ACTN</name>
<dbReference type="RefSeq" id="WP_205120317.1">
    <property type="nucleotide sequence ID" value="NZ_JAFBCM010000001.1"/>
</dbReference>
<dbReference type="InterPro" id="IPR046335">
    <property type="entry name" value="LacI/GalR-like_sensor"/>
</dbReference>
<dbReference type="PROSITE" id="PS50932">
    <property type="entry name" value="HTH_LACI_2"/>
    <property type="match status" value="1"/>
</dbReference>
<dbReference type="EMBL" id="JBHRZH010000004">
    <property type="protein sequence ID" value="MFC3759845.1"/>
    <property type="molecule type" value="Genomic_DNA"/>
</dbReference>
<evidence type="ECO:0000259" key="5">
    <source>
        <dbReference type="PROSITE" id="PS50932"/>
    </source>
</evidence>
<dbReference type="SUPFAM" id="SSF47413">
    <property type="entry name" value="lambda repressor-like DNA-binding domains"/>
    <property type="match status" value="1"/>
</dbReference>
<keyword evidence="2" id="KW-0805">Transcription regulation</keyword>
<dbReference type="Pfam" id="PF13377">
    <property type="entry name" value="Peripla_BP_3"/>
    <property type="match status" value="1"/>
</dbReference>
<dbReference type="SUPFAM" id="SSF53822">
    <property type="entry name" value="Periplasmic binding protein-like I"/>
    <property type="match status" value="1"/>
</dbReference>
<dbReference type="PANTHER" id="PTHR30146">
    <property type="entry name" value="LACI-RELATED TRANSCRIPTIONAL REPRESSOR"/>
    <property type="match status" value="1"/>
</dbReference>
<comment type="caution">
    <text evidence="6">The sequence shown here is derived from an EMBL/GenBank/DDBJ whole genome shotgun (WGS) entry which is preliminary data.</text>
</comment>
<dbReference type="CDD" id="cd01392">
    <property type="entry name" value="HTH_LacI"/>
    <property type="match status" value="1"/>
</dbReference>
<dbReference type="Pfam" id="PF00356">
    <property type="entry name" value="LacI"/>
    <property type="match status" value="1"/>
</dbReference>
<dbReference type="Gene3D" id="3.40.50.2300">
    <property type="match status" value="2"/>
</dbReference>
<sequence>MAAASRRPGRPTQMDVARLAGVSQATVSQVLNDKATMVPVETRQRILAAAEELGYVPDSTARALRVRSSQTVAFIIPDITNPFYPAVERGVQDVAERYGYDVIVYNADGDEAKERKAIRSVRSRGVDGVIASFFRMTTTDLRPLLEHGVPVVRLEPRARRVSDLPLDNVFTDNVAAARTAVDHLVDKGYRRIGMISGRSGPGPARLSGLRQSLAAHGMKAVESLIVEGDFTESGGYSAMRRLLRSRRPPDAVFAANDLMAMGALLALRDAGARVPDDVAVMGFDDIPAAKLVSPSLTTVNLFQDRLGRQAAELLFERLRGPAPSVGRSVEIPYELVVRETT</sequence>
<organism evidence="6 7">
    <name type="scientific">Tenggerimyces flavus</name>
    <dbReference type="NCBI Taxonomy" id="1708749"/>
    <lineage>
        <taxon>Bacteria</taxon>
        <taxon>Bacillati</taxon>
        <taxon>Actinomycetota</taxon>
        <taxon>Actinomycetes</taxon>
        <taxon>Propionibacteriales</taxon>
        <taxon>Nocardioidaceae</taxon>
        <taxon>Tenggerimyces</taxon>
    </lineage>
</organism>
<evidence type="ECO:0000256" key="1">
    <source>
        <dbReference type="ARBA" id="ARBA00022491"/>
    </source>
</evidence>
<keyword evidence="4" id="KW-0804">Transcription</keyword>
<gene>
    <name evidence="6" type="ORF">ACFOUW_03280</name>
</gene>
<reference evidence="7" key="1">
    <citation type="journal article" date="2019" name="Int. J. Syst. Evol. Microbiol.">
        <title>The Global Catalogue of Microorganisms (GCM) 10K type strain sequencing project: providing services to taxonomists for standard genome sequencing and annotation.</title>
        <authorList>
            <consortium name="The Broad Institute Genomics Platform"/>
            <consortium name="The Broad Institute Genome Sequencing Center for Infectious Disease"/>
            <person name="Wu L."/>
            <person name="Ma J."/>
        </authorList>
    </citation>
    <scope>NUCLEOTIDE SEQUENCE [LARGE SCALE GENOMIC DNA]</scope>
    <source>
        <strain evidence="7">CGMCC 4.7241</strain>
    </source>
</reference>
<dbReference type="Proteomes" id="UP001595699">
    <property type="component" value="Unassembled WGS sequence"/>
</dbReference>
<protein>
    <submittedName>
        <fullName evidence="6">LacI family DNA-binding transcriptional regulator</fullName>
    </submittedName>
</protein>
<evidence type="ECO:0000256" key="4">
    <source>
        <dbReference type="ARBA" id="ARBA00023163"/>
    </source>
</evidence>
<keyword evidence="1" id="KW-0678">Repressor</keyword>
<keyword evidence="7" id="KW-1185">Reference proteome</keyword>
<accession>A0ABV7Y3Q0</accession>
<dbReference type="SMART" id="SM00354">
    <property type="entry name" value="HTH_LACI"/>
    <property type="match status" value="1"/>
</dbReference>
<keyword evidence="3 6" id="KW-0238">DNA-binding</keyword>